<evidence type="ECO:0000256" key="3">
    <source>
        <dbReference type="ARBA" id="ARBA00020495"/>
    </source>
</evidence>
<dbReference type="Proteomes" id="UP000005447">
    <property type="component" value="Unassembled WGS sequence"/>
</dbReference>
<reference evidence="12" key="2">
    <citation type="submission" date="2025-08" db="UniProtKB">
        <authorList>
            <consortium name="Ensembl"/>
        </authorList>
    </citation>
    <scope>IDENTIFICATION</scope>
    <source>
        <strain evidence="12">2N</strain>
    </source>
</reference>
<dbReference type="AlphaFoldDB" id="A0A286XSH1"/>
<dbReference type="InterPro" id="IPR024491">
    <property type="entry name" value="Se_SelK/SelG"/>
</dbReference>
<proteinExistence type="inferred from homology"/>
<accession>A0A286XSH1</accession>
<keyword evidence="6 11" id="KW-1133">Transmembrane helix</keyword>
<dbReference type="OMA" id="WGIAEFE"/>
<sequence>VYNSNGLSLITDFFWGIAEFVVLFFKTLFQQDVKKGKGYKNSSNSRYDDGRGPPGNPPQRMGQINLFMVPVLLQWLVDKEGKCLL</sequence>
<keyword evidence="5" id="KW-0712">Selenocysteine</keyword>
<dbReference type="GO" id="GO:0005794">
    <property type="term" value="C:Golgi apparatus"/>
    <property type="evidence" value="ECO:0007669"/>
    <property type="project" value="TreeGrafter"/>
</dbReference>
<evidence type="ECO:0000256" key="7">
    <source>
        <dbReference type="ARBA" id="ARBA00023136"/>
    </source>
</evidence>
<reference evidence="13" key="1">
    <citation type="journal article" date="2011" name="Nature">
        <title>A high-resolution map of human evolutionary constraint using 29 mammals.</title>
        <authorList>
            <person name="Lindblad-Toh K."/>
            <person name="Garber M."/>
            <person name="Zuk O."/>
            <person name="Lin M.F."/>
            <person name="Parker B.J."/>
            <person name="Washietl S."/>
            <person name="Kheradpour P."/>
            <person name="Ernst J."/>
            <person name="Jordan G."/>
            <person name="Mauceli E."/>
            <person name="Ward L.D."/>
            <person name="Lowe C.B."/>
            <person name="Holloway A.K."/>
            <person name="Clamp M."/>
            <person name="Gnerre S."/>
            <person name="Alfoldi J."/>
            <person name="Beal K."/>
            <person name="Chang J."/>
            <person name="Clawson H."/>
            <person name="Cuff J."/>
            <person name="Di Palma F."/>
            <person name="Fitzgerald S."/>
            <person name="Flicek P."/>
            <person name="Guttman M."/>
            <person name="Hubisz M.J."/>
            <person name="Jaffe D.B."/>
            <person name="Jungreis I."/>
            <person name="Kent W.J."/>
            <person name="Kostka D."/>
            <person name="Lara M."/>
            <person name="Martins A.L."/>
            <person name="Massingham T."/>
            <person name="Moltke I."/>
            <person name="Raney B.J."/>
            <person name="Rasmussen M.D."/>
            <person name="Robinson J."/>
            <person name="Stark A."/>
            <person name="Vilella A.J."/>
            <person name="Wen J."/>
            <person name="Xie X."/>
            <person name="Zody M.C."/>
            <person name="Baldwin J."/>
            <person name="Bloom T."/>
            <person name="Chin C.W."/>
            <person name="Heiman D."/>
            <person name="Nicol R."/>
            <person name="Nusbaum C."/>
            <person name="Young S."/>
            <person name="Wilkinson J."/>
            <person name="Worley K.C."/>
            <person name="Kovar C.L."/>
            <person name="Muzny D.M."/>
            <person name="Gibbs R.A."/>
            <person name="Cree A."/>
            <person name="Dihn H.H."/>
            <person name="Fowler G."/>
            <person name="Jhangiani S."/>
            <person name="Joshi V."/>
            <person name="Lee S."/>
            <person name="Lewis L.R."/>
            <person name="Nazareth L.V."/>
            <person name="Okwuonu G."/>
            <person name="Santibanez J."/>
            <person name="Warren W.C."/>
            <person name="Mardis E.R."/>
            <person name="Weinstock G.M."/>
            <person name="Wilson R.K."/>
            <person name="Delehaunty K."/>
            <person name="Dooling D."/>
            <person name="Fronik C."/>
            <person name="Fulton L."/>
            <person name="Fulton B."/>
            <person name="Graves T."/>
            <person name="Minx P."/>
            <person name="Sodergren E."/>
            <person name="Birney E."/>
            <person name="Margulies E.H."/>
            <person name="Herrero J."/>
            <person name="Green E.D."/>
            <person name="Haussler D."/>
            <person name="Siepel A."/>
            <person name="Goldman N."/>
            <person name="Pollard K.S."/>
            <person name="Pedersen J.S."/>
            <person name="Lander E.S."/>
            <person name="Kellis M."/>
        </authorList>
    </citation>
    <scope>NUCLEOTIDE SEQUENCE [LARGE SCALE GENOMIC DNA]</scope>
    <source>
        <strain evidence="13">2N</strain>
    </source>
</reference>
<comment type="function">
    <text evidence="8">Required for Ca(2+) flux in immune cells and plays a role in T-cell proliferation and in T-cell and neutrophil migration. Involved in endoplasmic reticulum-associated degradation (ERAD) of soluble glycosylated proteins. Required for palmitoylation and cell surface expression of CD36 and involved in macrophage uptake of low-density lipoprotein and in foam cell formation. Together with ZDHHC6, required for palmitoylation of ITPR1 in immune cells, leading to regulate ITPR1 stability and function. Plays a role in protection of cells from ER stress-induced apoptosis. Protects cells from oxidative stress when overexpressed in cardiomyocytes.</text>
</comment>
<protein>
    <recommendedName>
        <fullName evidence="3">Selenoprotein K</fullName>
    </recommendedName>
</protein>
<keyword evidence="4 11" id="KW-0812">Transmembrane</keyword>
<dbReference type="GO" id="GO:0005789">
    <property type="term" value="C:endoplasmic reticulum membrane"/>
    <property type="evidence" value="ECO:0007669"/>
    <property type="project" value="TreeGrafter"/>
</dbReference>
<comment type="subunit">
    <text evidence="9">Interacts with DERL1, DERL2, DERL3 and SELENOS. The SELENOK-SELENOS complex interacts with VCP. Interacts with ZDHHC6.</text>
</comment>
<evidence type="ECO:0000256" key="10">
    <source>
        <dbReference type="SAM" id="MobiDB-lite"/>
    </source>
</evidence>
<keyword evidence="7 11" id="KW-0472">Membrane</keyword>
<dbReference type="Bgee" id="ENSCPOG00000037816">
    <property type="expression patterns" value="Expressed in heart left ventricle and 1 other cell type or tissue"/>
</dbReference>
<comment type="subcellular location">
    <subcellularLocation>
        <location evidence="1">Membrane</location>
        <topology evidence="1">Single-pass membrane protein</topology>
    </subcellularLocation>
</comment>
<dbReference type="GO" id="GO:0032469">
    <property type="term" value="P:endoplasmic reticulum calcium ion homeostasis"/>
    <property type="evidence" value="ECO:0007669"/>
    <property type="project" value="TreeGrafter"/>
</dbReference>
<feature type="region of interest" description="Disordered" evidence="10">
    <location>
        <begin position="35"/>
        <end position="60"/>
    </location>
</feature>
<evidence type="ECO:0000313" key="13">
    <source>
        <dbReference type="Proteomes" id="UP000005447"/>
    </source>
</evidence>
<evidence type="ECO:0000256" key="6">
    <source>
        <dbReference type="ARBA" id="ARBA00022989"/>
    </source>
</evidence>
<dbReference type="VEuPathDB" id="HostDB:ENSCPOG00000037816"/>
<dbReference type="InParanoid" id="A0A286XSH1"/>
<evidence type="ECO:0000256" key="5">
    <source>
        <dbReference type="ARBA" id="ARBA00022933"/>
    </source>
</evidence>
<evidence type="ECO:0000256" key="11">
    <source>
        <dbReference type="SAM" id="Phobius"/>
    </source>
</evidence>
<evidence type="ECO:0000256" key="1">
    <source>
        <dbReference type="ARBA" id="ARBA00004167"/>
    </source>
</evidence>
<dbReference type="PANTHER" id="PTHR16875">
    <property type="entry name" value="SELENOPROTEIN K"/>
    <property type="match status" value="1"/>
</dbReference>
<dbReference type="EMBL" id="AAKN02052941">
    <property type="status" value="NOT_ANNOTATED_CDS"/>
    <property type="molecule type" value="Genomic_DNA"/>
</dbReference>
<evidence type="ECO:0000313" key="12">
    <source>
        <dbReference type="Ensembl" id="ENSCPOP00000028310.1"/>
    </source>
</evidence>
<dbReference type="GeneTree" id="ENSGT01150000287200"/>
<evidence type="ECO:0000256" key="4">
    <source>
        <dbReference type="ARBA" id="ARBA00022692"/>
    </source>
</evidence>
<reference evidence="12" key="3">
    <citation type="submission" date="2025-09" db="UniProtKB">
        <authorList>
            <consortium name="Ensembl"/>
        </authorList>
    </citation>
    <scope>IDENTIFICATION</scope>
    <source>
        <strain evidence="12">2N</strain>
    </source>
</reference>
<dbReference type="Pfam" id="PF10961">
    <property type="entry name" value="SelK_SelG"/>
    <property type="match status" value="1"/>
</dbReference>
<name>A0A286XSH1_CAVPO</name>
<comment type="similarity">
    <text evidence="2">Belongs to the selenoprotein K family.</text>
</comment>
<keyword evidence="13" id="KW-1185">Reference proteome</keyword>
<evidence type="ECO:0000256" key="9">
    <source>
        <dbReference type="ARBA" id="ARBA00046751"/>
    </source>
</evidence>
<evidence type="ECO:0000256" key="2">
    <source>
        <dbReference type="ARBA" id="ARBA00008504"/>
    </source>
</evidence>
<feature type="transmembrane region" description="Helical" evidence="11">
    <location>
        <begin position="6"/>
        <end position="25"/>
    </location>
</feature>
<dbReference type="GO" id="GO:0006816">
    <property type="term" value="P:calcium ion transport"/>
    <property type="evidence" value="ECO:0007669"/>
    <property type="project" value="TreeGrafter"/>
</dbReference>
<evidence type="ECO:0000256" key="8">
    <source>
        <dbReference type="ARBA" id="ARBA00045265"/>
    </source>
</evidence>
<dbReference type="STRING" id="10141.ENSCPOP00000028310"/>
<dbReference type="Ensembl" id="ENSCPOT00000044219.1">
    <property type="protein sequence ID" value="ENSCPOP00000028310.1"/>
    <property type="gene ID" value="ENSCPOG00000037816.1"/>
</dbReference>
<organism evidence="12 13">
    <name type="scientific">Cavia porcellus</name>
    <name type="common">Guinea pig</name>
    <dbReference type="NCBI Taxonomy" id="10141"/>
    <lineage>
        <taxon>Eukaryota</taxon>
        <taxon>Metazoa</taxon>
        <taxon>Chordata</taxon>
        <taxon>Craniata</taxon>
        <taxon>Vertebrata</taxon>
        <taxon>Euteleostomi</taxon>
        <taxon>Mammalia</taxon>
        <taxon>Eutheria</taxon>
        <taxon>Euarchontoglires</taxon>
        <taxon>Glires</taxon>
        <taxon>Rodentia</taxon>
        <taxon>Hystricomorpha</taxon>
        <taxon>Caviidae</taxon>
        <taxon>Cavia</taxon>
    </lineage>
</organism>
<dbReference type="PANTHER" id="PTHR16875:SF0">
    <property type="entry name" value="SELENOPROTEIN K"/>
    <property type="match status" value="1"/>
</dbReference>